<dbReference type="GO" id="GO:0008941">
    <property type="term" value="F:nitric oxide dioxygenase NAD(P)H activity"/>
    <property type="evidence" value="ECO:0007669"/>
    <property type="project" value="UniProtKB-EC"/>
</dbReference>
<proteinExistence type="predicted"/>
<gene>
    <name evidence="4" type="primary">hmp</name>
    <name evidence="4" type="ORF">RUE5091_01976</name>
</gene>
<evidence type="ECO:0000256" key="1">
    <source>
        <dbReference type="SAM" id="MobiDB-lite"/>
    </source>
</evidence>
<dbReference type="PROSITE" id="PS00197">
    <property type="entry name" value="2FE2S_FER_1"/>
    <property type="match status" value="1"/>
</dbReference>
<protein>
    <submittedName>
        <fullName evidence="4">Nitric oxide dioxygenase</fullName>
        <ecNumber evidence="4">1.14.12.17</ecNumber>
    </submittedName>
</protein>
<keyword evidence="4" id="KW-0560">Oxidoreductase</keyword>
<evidence type="ECO:0000259" key="2">
    <source>
        <dbReference type="PROSITE" id="PS51085"/>
    </source>
</evidence>
<dbReference type="InterPro" id="IPR012349">
    <property type="entry name" value="Split_barrel_FMN-bd"/>
</dbReference>
<dbReference type="AlphaFoldDB" id="A0A0P1IR79"/>
<name>A0A0P1IR79_9RHOB</name>
<feature type="domain" description="FAD-binding FR-type" evidence="3">
    <location>
        <begin position="332"/>
        <end position="436"/>
    </location>
</feature>
<feature type="domain" description="2Fe-2S ferredoxin-type" evidence="2">
    <location>
        <begin position="601"/>
        <end position="686"/>
    </location>
</feature>
<dbReference type="InterPro" id="IPR017927">
    <property type="entry name" value="FAD-bd_FR_type"/>
</dbReference>
<dbReference type="InterPro" id="IPR012675">
    <property type="entry name" value="Beta-grasp_dom_sf"/>
</dbReference>
<dbReference type="STRING" id="1715692.RUE5091_01976"/>
<dbReference type="InterPro" id="IPR017938">
    <property type="entry name" value="Riboflavin_synthase-like_b-brl"/>
</dbReference>
<dbReference type="OrthoDB" id="9786134at2"/>
<dbReference type="PANTHER" id="PTHR42815">
    <property type="entry name" value="FAD-BINDING, PUTATIVE (AFU_ORTHOLOGUE AFUA_6G07600)-RELATED"/>
    <property type="match status" value="1"/>
</dbReference>
<dbReference type="SUPFAM" id="SSF52343">
    <property type="entry name" value="Ferredoxin reductase-like, C-terminal NADP-linked domain"/>
    <property type="match status" value="1"/>
</dbReference>
<dbReference type="EMBL" id="CYUD01000005">
    <property type="protein sequence ID" value="CUJ98869.1"/>
    <property type="molecule type" value="Genomic_DNA"/>
</dbReference>
<dbReference type="PROSITE" id="PS51384">
    <property type="entry name" value="FAD_FR"/>
    <property type="match status" value="1"/>
</dbReference>
<reference evidence="5" key="1">
    <citation type="submission" date="2015-09" db="EMBL/GenBank/DDBJ databases">
        <authorList>
            <person name="Rodrigo-Torres L."/>
            <person name="Arahal D.R."/>
        </authorList>
    </citation>
    <scope>NUCLEOTIDE SEQUENCE [LARGE SCALE GENOMIC DNA]</scope>
    <source>
        <strain evidence="5">CECT 5091</strain>
    </source>
</reference>
<dbReference type="Pfam" id="PF00111">
    <property type="entry name" value="Fer2"/>
    <property type="match status" value="1"/>
</dbReference>
<accession>A0A0P1IR79</accession>
<dbReference type="EC" id="1.14.12.17" evidence="4"/>
<dbReference type="CDD" id="cd06184">
    <property type="entry name" value="flavohem_like_fad_nad_binding"/>
    <property type="match status" value="1"/>
</dbReference>
<dbReference type="InterPro" id="IPR008333">
    <property type="entry name" value="Cbr1-like_FAD-bd_dom"/>
</dbReference>
<keyword evidence="5" id="KW-1185">Reference proteome</keyword>
<dbReference type="InterPro" id="IPR039261">
    <property type="entry name" value="FNR_nucleotide-bd"/>
</dbReference>
<dbReference type="PANTHER" id="PTHR42815:SF2">
    <property type="entry name" value="FAD-BINDING, PUTATIVE (AFU_ORTHOLOGUE AFUA_6G07600)-RELATED"/>
    <property type="match status" value="1"/>
</dbReference>
<dbReference type="Proteomes" id="UP000051260">
    <property type="component" value="Unassembled WGS sequence"/>
</dbReference>
<dbReference type="PRINTS" id="PR00410">
    <property type="entry name" value="PHEHYDRXLASE"/>
</dbReference>
<dbReference type="InterPro" id="IPR001433">
    <property type="entry name" value="OxRdtase_FAD/NAD-bd"/>
</dbReference>
<dbReference type="SUPFAM" id="SSF50475">
    <property type="entry name" value="FMN-binding split barrel"/>
    <property type="match status" value="1"/>
</dbReference>
<dbReference type="Pfam" id="PF00970">
    <property type="entry name" value="FAD_binding_6"/>
    <property type="match status" value="1"/>
</dbReference>
<dbReference type="Gene3D" id="2.30.110.10">
    <property type="entry name" value="Electron Transport, Fmn-binding Protein, Chain A"/>
    <property type="match status" value="1"/>
</dbReference>
<dbReference type="Gene3D" id="2.40.30.10">
    <property type="entry name" value="Translation factors"/>
    <property type="match status" value="1"/>
</dbReference>
<evidence type="ECO:0000313" key="4">
    <source>
        <dbReference type="EMBL" id="CUJ98869.1"/>
    </source>
</evidence>
<feature type="region of interest" description="Disordered" evidence="1">
    <location>
        <begin position="1"/>
        <end position="27"/>
    </location>
</feature>
<dbReference type="InterPro" id="IPR036010">
    <property type="entry name" value="2Fe-2S_ferredoxin-like_sf"/>
</dbReference>
<dbReference type="CDD" id="cd00207">
    <property type="entry name" value="fer2"/>
    <property type="match status" value="1"/>
</dbReference>
<evidence type="ECO:0000259" key="3">
    <source>
        <dbReference type="PROSITE" id="PS51384"/>
    </source>
</evidence>
<dbReference type="InterPro" id="IPR001041">
    <property type="entry name" value="2Fe-2S_ferredoxin-type"/>
</dbReference>
<sequence>MNAPVASDTSPFHAGEMAMQDRVGKREQMEDVGRNYIRPYMPDQHREFFGKIPFLVVGSVDSEGWPWASMVSGRPGFIHSPHDRRLDIDVRPLADDPLKDALQPGAPIGVVGVELSTRRRNRMNATVGRVEDGGFSLDVVQSFGNCPQYIQTHDVTFVREPGIPITRRPADRFHELDAQARGTIAKANSFYVASHASTEDSTGVDVSHRGGRSGFVHVKGNSLLVPDFAGNNFFNTLGNFLVNPQAGLLFPDYQTGDVLMLTGTVEVLSEDHPDIVGFHGASRGWWFHLDRGLRIHNALPFRAEFLEFSPNSLMADDWKTVETRQEAEALRRQWRSLRVVAVQDESDVIRSFTFEATDDLPLLQFEAGQFLTLRVSPEGAAPMTRTYTVSSAPGDAGYRISVKREPGGVVSNHLHDTLSVGDLVEVKAPKGQFFLDVAETRPAVLFAGGVGITPMMSMTGHVMNEGARTRHMRNLTIFHAAQTVAQRAFHADLRQASANSGGKIRYVSVVSQPEEGTHEGVEFDAKGYITPELIRETLPLNDYDFYLCGPATFMQAIYDMLRNLGVRDDRVFAEAFGPAALTRRSDGKVPTFQPEPEAEAAKVKFKSSNQMAQWVKGDPTLLDVAEAQGLTPTFSCRSGSCGSCLTRKIAGKVAYRTEPTAEHSEDEVLICCAVPAKGSDTVVLDL</sequence>
<keyword evidence="4" id="KW-0223">Dioxygenase</keyword>
<dbReference type="RefSeq" id="WP_082643613.1">
    <property type="nucleotide sequence ID" value="NZ_CYUD01000005.1"/>
</dbReference>
<dbReference type="SUPFAM" id="SSF54292">
    <property type="entry name" value="2Fe-2S ferredoxin-like"/>
    <property type="match status" value="1"/>
</dbReference>
<organism evidence="4 5">
    <name type="scientific">Ruegeria denitrificans</name>
    <dbReference type="NCBI Taxonomy" id="1715692"/>
    <lineage>
        <taxon>Bacteria</taxon>
        <taxon>Pseudomonadati</taxon>
        <taxon>Pseudomonadota</taxon>
        <taxon>Alphaproteobacteria</taxon>
        <taxon>Rhodobacterales</taxon>
        <taxon>Roseobacteraceae</taxon>
        <taxon>Ruegeria</taxon>
    </lineage>
</organism>
<dbReference type="Gene3D" id="3.40.50.80">
    <property type="entry name" value="Nucleotide-binding domain of ferredoxin-NADP reductase (FNR) module"/>
    <property type="match status" value="1"/>
</dbReference>
<dbReference type="GO" id="GO:0051537">
    <property type="term" value="F:2 iron, 2 sulfur cluster binding"/>
    <property type="evidence" value="ECO:0007669"/>
    <property type="project" value="InterPro"/>
</dbReference>
<dbReference type="Gene3D" id="3.10.20.30">
    <property type="match status" value="1"/>
</dbReference>
<evidence type="ECO:0000313" key="5">
    <source>
        <dbReference type="Proteomes" id="UP000051260"/>
    </source>
</evidence>
<dbReference type="PROSITE" id="PS51085">
    <property type="entry name" value="2FE2S_FER_2"/>
    <property type="match status" value="1"/>
</dbReference>
<dbReference type="InterPro" id="IPR006058">
    <property type="entry name" value="2Fe2S_fd_BS"/>
</dbReference>
<dbReference type="SUPFAM" id="SSF63380">
    <property type="entry name" value="Riboflavin synthase domain-like"/>
    <property type="match status" value="1"/>
</dbReference>
<dbReference type="Pfam" id="PF00175">
    <property type="entry name" value="NAD_binding_1"/>
    <property type="match status" value="1"/>
</dbReference>